<feature type="region of interest" description="Disordered" evidence="1">
    <location>
        <begin position="106"/>
        <end position="136"/>
    </location>
</feature>
<dbReference type="EMBL" id="JH793099">
    <property type="protein sequence ID" value="ELQ35961.1"/>
    <property type="molecule type" value="Genomic_DNA"/>
</dbReference>
<gene>
    <name evidence="2" type="ORF">OOU_Y34scaffold00676g6</name>
</gene>
<reference evidence="2" key="1">
    <citation type="journal article" date="2012" name="PLoS Genet.">
        <title>Comparative analysis of the genomes of two field isolates of the rice blast fungus Magnaporthe oryzae.</title>
        <authorList>
            <person name="Xue M."/>
            <person name="Yang J."/>
            <person name="Li Z."/>
            <person name="Hu S."/>
            <person name="Yao N."/>
            <person name="Dean R.A."/>
            <person name="Zhao W."/>
            <person name="Shen M."/>
            <person name="Zhang H."/>
            <person name="Li C."/>
            <person name="Liu L."/>
            <person name="Cao L."/>
            <person name="Xu X."/>
            <person name="Xing Y."/>
            <person name="Hsiang T."/>
            <person name="Zhang Z."/>
            <person name="Xu J.R."/>
            <person name="Peng Y.L."/>
        </authorList>
    </citation>
    <scope>NUCLEOTIDE SEQUENCE</scope>
    <source>
        <strain evidence="2">Y34</strain>
    </source>
</reference>
<feature type="region of interest" description="Disordered" evidence="1">
    <location>
        <begin position="34"/>
        <end position="71"/>
    </location>
</feature>
<organism evidence="2">
    <name type="scientific">Pyricularia oryzae (strain Y34)</name>
    <name type="common">Rice blast fungus</name>
    <name type="synonym">Magnaporthe oryzae</name>
    <dbReference type="NCBI Taxonomy" id="1143189"/>
    <lineage>
        <taxon>Eukaryota</taxon>
        <taxon>Fungi</taxon>
        <taxon>Dikarya</taxon>
        <taxon>Ascomycota</taxon>
        <taxon>Pezizomycotina</taxon>
        <taxon>Sordariomycetes</taxon>
        <taxon>Sordariomycetidae</taxon>
        <taxon>Magnaporthales</taxon>
        <taxon>Pyriculariaceae</taxon>
        <taxon>Pyricularia</taxon>
    </lineage>
</organism>
<proteinExistence type="predicted"/>
<protein>
    <submittedName>
        <fullName evidence="2">Uncharacterized protein</fullName>
    </submittedName>
</protein>
<name>A0AA97NTA4_PYRO3</name>
<accession>A0AA97NTA4</accession>
<dbReference type="Proteomes" id="UP000011086">
    <property type="component" value="Unassembled WGS sequence"/>
</dbReference>
<feature type="compositionally biased region" description="Basic and acidic residues" evidence="1">
    <location>
        <begin position="114"/>
        <end position="129"/>
    </location>
</feature>
<dbReference type="AlphaFoldDB" id="A0AA97NTA4"/>
<evidence type="ECO:0000256" key="1">
    <source>
        <dbReference type="SAM" id="MobiDB-lite"/>
    </source>
</evidence>
<sequence>MSLYLDEYWCSLPPPTPRLWRVLQDTTQSYEDPVGNILARGSQPQMPGSAEESEDKGGDASSNSDVHNRVAEEQRLLDANLELESLSGAVANLNICGAGTLAASVDAAEELDEPHDRETSENEAQETKKSSLPIEGPVGAKLLHTLCAAEQINRGAGQLTAENERN</sequence>
<evidence type="ECO:0000313" key="2">
    <source>
        <dbReference type="EMBL" id="ELQ35961.1"/>
    </source>
</evidence>